<proteinExistence type="predicted"/>
<sequence>MDDQDFHPNETTLAAMREAESGVELEELDVDNFIEYVKSL</sequence>
<dbReference type="PATRIC" id="fig|1411148.3.peg.1759"/>
<dbReference type="AlphaFoldDB" id="W2C2B4"/>
<name>W2C2B4_9BACT</name>
<gene>
    <name evidence="1" type="ORF">N425_10835</name>
</gene>
<evidence type="ECO:0000313" key="1">
    <source>
        <dbReference type="EMBL" id="ETK01188.1"/>
    </source>
</evidence>
<organism evidence="1 2">
    <name type="scientific">Tannerella sp. oral taxon BU063 isolate Cell 2</name>
    <dbReference type="NCBI Taxonomy" id="1411148"/>
    <lineage>
        <taxon>Bacteria</taxon>
        <taxon>Pseudomonadati</taxon>
        <taxon>Bacteroidota</taxon>
        <taxon>Bacteroidia</taxon>
        <taxon>Bacteroidales</taxon>
        <taxon>Tannerellaceae</taxon>
        <taxon>Tannerella</taxon>
    </lineage>
</organism>
<reference evidence="1 2" key="1">
    <citation type="submission" date="2013-11" db="EMBL/GenBank/DDBJ databases">
        <title>Single cell genomics of uncultured Tannerella BU063 (oral taxon 286).</title>
        <authorList>
            <person name="Beall C.J."/>
            <person name="Campbell A.G."/>
            <person name="Griffen A.L."/>
            <person name="Podar M."/>
            <person name="Leys E.J."/>
        </authorList>
    </citation>
    <scope>NUCLEOTIDE SEQUENCE [LARGE SCALE GENOMIC DNA]</scope>
    <source>
        <strain evidence="1">Cell 2</strain>
    </source>
</reference>
<accession>W2C2B4</accession>
<evidence type="ECO:0000313" key="2">
    <source>
        <dbReference type="Proteomes" id="UP000018837"/>
    </source>
</evidence>
<dbReference type="Proteomes" id="UP000018837">
    <property type="component" value="Unassembled WGS sequence"/>
</dbReference>
<dbReference type="EMBL" id="AYUF01000489">
    <property type="protein sequence ID" value="ETK01188.1"/>
    <property type="molecule type" value="Genomic_DNA"/>
</dbReference>
<comment type="caution">
    <text evidence="1">The sequence shown here is derived from an EMBL/GenBank/DDBJ whole genome shotgun (WGS) entry which is preliminary data.</text>
</comment>
<protein>
    <submittedName>
        <fullName evidence="1">Toxin-antitoxin system protein</fullName>
    </submittedName>
</protein>